<evidence type="ECO:0000313" key="1">
    <source>
        <dbReference type="EMBL" id="MPN56525.1"/>
    </source>
</evidence>
<proteinExistence type="predicted"/>
<organism evidence="1">
    <name type="scientific">bioreactor metagenome</name>
    <dbReference type="NCBI Taxonomy" id="1076179"/>
    <lineage>
        <taxon>unclassified sequences</taxon>
        <taxon>metagenomes</taxon>
        <taxon>ecological metagenomes</taxon>
    </lineage>
</organism>
<dbReference type="AlphaFoldDB" id="A0A645IYK4"/>
<name>A0A645IYK4_9ZZZZ</name>
<accession>A0A645IYK4</accession>
<dbReference type="EMBL" id="VSSQ01126957">
    <property type="protein sequence ID" value="MPN56525.1"/>
    <property type="molecule type" value="Genomic_DNA"/>
</dbReference>
<protein>
    <submittedName>
        <fullName evidence="1">Uncharacterized protein</fullName>
    </submittedName>
</protein>
<sequence>MAGIGMPVGLSCRNQMVETAIAFMSAHMAHGMGRDIGDQIGAGGGTPLIVDHAERLTLLRQAQHGLGKVATTRCIDPAGAKNQMAAMRGRNPLLALQLGVAVDR</sequence>
<reference evidence="1" key="1">
    <citation type="submission" date="2019-08" db="EMBL/GenBank/DDBJ databases">
        <authorList>
            <person name="Kucharzyk K."/>
            <person name="Murdoch R.W."/>
            <person name="Higgins S."/>
            <person name="Loffler F."/>
        </authorList>
    </citation>
    <scope>NUCLEOTIDE SEQUENCE</scope>
</reference>
<comment type="caution">
    <text evidence="1">The sequence shown here is derived from an EMBL/GenBank/DDBJ whole genome shotgun (WGS) entry which is preliminary data.</text>
</comment>
<gene>
    <name evidence="1" type="ORF">SDC9_204215</name>
</gene>